<accession>A0AAD5S963</accession>
<dbReference type="Proteomes" id="UP001212841">
    <property type="component" value="Unassembled WGS sequence"/>
</dbReference>
<comment type="similarity">
    <text evidence="1">Belongs to the DNA2/NAM7 helicase family.</text>
</comment>
<evidence type="ECO:0000313" key="8">
    <source>
        <dbReference type="EMBL" id="KAJ3049779.1"/>
    </source>
</evidence>
<comment type="caution">
    <text evidence="8">The sequence shown here is derived from an EMBL/GenBank/DDBJ whole genome shotgun (WGS) entry which is preliminary data.</text>
</comment>
<evidence type="ECO:0000256" key="1">
    <source>
        <dbReference type="ARBA" id="ARBA00007913"/>
    </source>
</evidence>
<reference evidence="8" key="1">
    <citation type="submission" date="2020-05" db="EMBL/GenBank/DDBJ databases">
        <title>Phylogenomic resolution of chytrid fungi.</title>
        <authorList>
            <person name="Stajich J.E."/>
            <person name="Amses K."/>
            <person name="Simmons R."/>
            <person name="Seto K."/>
            <person name="Myers J."/>
            <person name="Bonds A."/>
            <person name="Quandt C.A."/>
            <person name="Barry K."/>
            <person name="Liu P."/>
            <person name="Grigoriev I."/>
            <person name="Longcore J.E."/>
            <person name="James T.Y."/>
        </authorList>
    </citation>
    <scope>NUCLEOTIDE SEQUENCE</scope>
    <source>
        <strain evidence="8">JEL0318</strain>
    </source>
</reference>
<dbReference type="GO" id="GO:0005524">
    <property type="term" value="F:ATP binding"/>
    <property type="evidence" value="ECO:0007669"/>
    <property type="project" value="UniProtKB-KW"/>
</dbReference>
<dbReference type="InterPro" id="IPR041679">
    <property type="entry name" value="DNA2/NAM7-like_C"/>
</dbReference>
<dbReference type="InterPro" id="IPR041677">
    <property type="entry name" value="DNA2/NAM7_AAA_11"/>
</dbReference>
<evidence type="ECO:0000256" key="5">
    <source>
        <dbReference type="ARBA" id="ARBA00022840"/>
    </source>
</evidence>
<evidence type="ECO:0000256" key="4">
    <source>
        <dbReference type="ARBA" id="ARBA00022806"/>
    </source>
</evidence>
<dbReference type="Pfam" id="PF13087">
    <property type="entry name" value="AAA_12"/>
    <property type="match status" value="1"/>
</dbReference>
<dbReference type="SUPFAM" id="SSF52540">
    <property type="entry name" value="P-loop containing nucleoside triphosphate hydrolases"/>
    <property type="match status" value="1"/>
</dbReference>
<gene>
    <name evidence="8" type="ORF">HK097_009221</name>
</gene>
<feature type="domain" description="DNA2/NAM7 helicase-like C-terminal" evidence="7">
    <location>
        <begin position="1098"/>
        <end position="1310"/>
    </location>
</feature>
<feature type="domain" description="DNA2/NAM7 helicase helicase" evidence="6">
    <location>
        <begin position="860"/>
        <end position="961"/>
    </location>
</feature>
<evidence type="ECO:0000313" key="9">
    <source>
        <dbReference type="Proteomes" id="UP001212841"/>
    </source>
</evidence>
<sequence length="1396" mass="155797">MSINDLARLILSETRKHYFLVDVALSAPDFQDSFASHGSNPISFGVFKPDFIEIHVAQTAENHRTIDWRVIDAKASRKVKISHQVQVGFYHLCIQSLLQSLDPTVFTLLTFAENDAGEVWIPEPGIIPGNIPVPNQIFPIALLRPILETLLFVDLPRILSQDLPSVRWHYNPLCAGCDYSNRCRTETITGKTISNIPHLSFGDHKFMSQSLAYYRRLGNTSPVTDLEDLHTLVHSGLGIENGGNSFVSSMPATAERLGMLMKVQGRIPNKPISQCDLDESPILKAATEGKVAMLGRRTLIFPHHEDIAVFISLGLDPNTEQLYAFSISVIESTNGQKRVVKEEDGVVALGDEADFGSTFTARLAGIIQDLLDLKGARAEEEIERVSVQFYVYSRIEYDALTTLLVTQACRYDDGAEENKSYVDARICIGAILDHSDVLLTTVQPELISSSLLFSVGSGKLRKNDLERYVRLFEGRGVSLKGQTVEMLKERLKGLLEKVSRGGVAMGGKGGLARKLPKVVVVHEAVGAIVAMPTPGYFQLDASKAILIDGLGCGDAGRLGGTVDQSIEEEYKSWKENDPGGGRERLRWRRKAMQGVVDSLRERVEGWCNAKGVDVSSILPNSASAFVVAYIELVKNRHLKRLLFMRQFELMTELTTLIQDRTSNTRCIDLNYLHPSPIKSEDFTFVFTCTRGSQFLDPETDEHFKWILVRDGTDAEMAFDDLKYQDTYFTRLSLAEEDKDVREAVCFARVVEVEGGDGGAVKVKLRLRMAKGFTVKGGKFKLRQRLVDYNTKKIVKNLVETEADAVNNESVPLFLQILDDVNKVGRQTPANAKEDTAAERNLFTFYNEYYSLVGGSKFLQFQTSQRRAFQAILNQSLTIVWGPPGHGKTHTLALSTLRLMELSGRRRTPTSCRILMTACTHAAIDTFVNKLSFLLQRVRKIENMERGTWRDQVEVHRLTSDQTSAPSPASLSNLCVVAGTVWSIYRYMENHKDKMDFDVLMIDEASQMPVADAAIPVRALSLCGRANLEGRSKRIILGGDHLQLSPVLRGVYPKSYGSSDPRLFGSILDCVMRDEEGLAVSLSGGMREPRGAGLHGPLIHMLSENFRMVRQLCNFTNSIYRWGGDFEPMRVVQDRDVRNGIDEFLDDSGRMNGLDRGARRFLESVRESENALVTVQLEPVATEIGVEILPFEMHLQMEAKVVCEMVKGLRECFPEWKVFVVTPHRAQRAVIGAMLRRCGAFVAGEDGKDDLMRVDTVERMQGDEAEIVVACYGFTTHLSQLENELDFVFHRNRLNVALSRAKNLCVLIASKTIMEPPIAALATPERREAFAHLKLFAETSHIVPWRVSVDGPDIGGPLGDEDDQVDAMEEDVWVDAIDDLELLKMLEGVEKMQLGTG</sequence>
<keyword evidence="4" id="KW-0347">Helicase</keyword>
<keyword evidence="3" id="KW-0378">Hydrolase</keyword>
<evidence type="ECO:0000259" key="7">
    <source>
        <dbReference type="Pfam" id="PF13087"/>
    </source>
</evidence>
<dbReference type="GO" id="GO:0043139">
    <property type="term" value="F:5'-3' DNA helicase activity"/>
    <property type="evidence" value="ECO:0007669"/>
    <property type="project" value="TreeGrafter"/>
</dbReference>
<dbReference type="InterPro" id="IPR027417">
    <property type="entry name" value="P-loop_NTPase"/>
</dbReference>
<keyword evidence="5" id="KW-0067">ATP-binding</keyword>
<proteinExistence type="inferred from homology"/>
<dbReference type="EMBL" id="JADGJD010000596">
    <property type="protein sequence ID" value="KAJ3049779.1"/>
    <property type="molecule type" value="Genomic_DNA"/>
</dbReference>
<dbReference type="Gene3D" id="3.40.50.300">
    <property type="entry name" value="P-loop containing nucleotide triphosphate hydrolases"/>
    <property type="match status" value="2"/>
</dbReference>
<dbReference type="GO" id="GO:0016787">
    <property type="term" value="F:hydrolase activity"/>
    <property type="evidence" value="ECO:0007669"/>
    <property type="project" value="UniProtKB-KW"/>
</dbReference>
<name>A0AAD5S963_9FUNG</name>
<organism evidence="8 9">
    <name type="scientific">Rhizophlyctis rosea</name>
    <dbReference type="NCBI Taxonomy" id="64517"/>
    <lineage>
        <taxon>Eukaryota</taxon>
        <taxon>Fungi</taxon>
        <taxon>Fungi incertae sedis</taxon>
        <taxon>Chytridiomycota</taxon>
        <taxon>Chytridiomycota incertae sedis</taxon>
        <taxon>Chytridiomycetes</taxon>
        <taxon>Rhizophlyctidales</taxon>
        <taxon>Rhizophlyctidaceae</taxon>
        <taxon>Rhizophlyctis</taxon>
    </lineage>
</organism>
<keyword evidence="2" id="KW-0547">Nucleotide-binding</keyword>
<dbReference type="Pfam" id="PF13086">
    <property type="entry name" value="AAA_11"/>
    <property type="match status" value="1"/>
</dbReference>
<evidence type="ECO:0008006" key="10">
    <source>
        <dbReference type="Google" id="ProtNLM"/>
    </source>
</evidence>
<keyword evidence="9" id="KW-1185">Reference proteome</keyword>
<dbReference type="PANTHER" id="PTHR43788:SF8">
    <property type="entry name" value="DNA-BINDING PROTEIN SMUBP-2"/>
    <property type="match status" value="1"/>
</dbReference>
<evidence type="ECO:0000256" key="3">
    <source>
        <dbReference type="ARBA" id="ARBA00022801"/>
    </source>
</evidence>
<evidence type="ECO:0000259" key="6">
    <source>
        <dbReference type="Pfam" id="PF13086"/>
    </source>
</evidence>
<evidence type="ECO:0000256" key="2">
    <source>
        <dbReference type="ARBA" id="ARBA00022741"/>
    </source>
</evidence>
<protein>
    <recommendedName>
        <fullName evidence="10">DNA2/NAM7 helicase-like C-terminal domain-containing protein</fullName>
    </recommendedName>
</protein>
<dbReference type="PANTHER" id="PTHR43788">
    <property type="entry name" value="DNA2/NAM7 HELICASE FAMILY MEMBER"/>
    <property type="match status" value="1"/>
</dbReference>
<dbReference type="InterPro" id="IPR050534">
    <property type="entry name" value="Coronavir_polyprotein_1ab"/>
</dbReference>